<organism evidence="1 2">
    <name type="scientific">Bacillus inaquosorum KCTC 13429</name>
    <dbReference type="NCBI Taxonomy" id="1236548"/>
    <lineage>
        <taxon>Bacteria</taxon>
        <taxon>Bacillati</taxon>
        <taxon>Bacillota</taxon>
        <taxon>Bacilli</taxon>
        <taxon>Bacillales</taxon>
        <taxon>Bacillaceae</taxon>
        <taxon>Bacillus</taxon>
    </lineage>
</organism>
<dbReference type="EMBL" id="AMXN01000005">
    <property type="protein sequence ID" value="ELS60663.1"/>
    <property type="molecule type" value="Genomic_DNA"/>
</dbReference>
<evidence type="ECO:0000313" key="1">
    <source>
        <dbReference type="EMBL" id="ELS60663.1"/>
    </source>
</evidence>
<accession>A0A9W5PCD2</accession>
<dbReference type="InterPro" id="IPR025916">
    <property type="entry name" value="YdjO"/>
</dbReference>
<keyword evidence="2" id="KW-1185">Reference proteome</keyword>
<evidence type="ECO:0000313" key="2">
    <source>
        <dbReference type="Proteomes" id="UP000011182"/>
    </source>
</evidence>
<reference evidence="1 2" key="1">
    <citation type="journal article" date="2014" name="Syst. Appl. Microbiol.">
        <title>Genomic insights into the taxonomic status of the three subspecies of Bacillus subtilis.</title>
        <authorList>
            <person name="Yi H."/>
            <person name="Chun J."/>
            <person name="Cha C.J."/>
        </authorList>
    </citation>
    <scope>NUCLEOTIDE SEQUENCE [LARGE SCALE GENOMIC DNA]</scope>
    <source>
        <strain evidence="1 2">KCTC 13429</strain>
    </source>
</reference>
<dbReference type="AlphaFoldDB" id="A0A9W5PCD2"/>
<gene>
    <name evidence="1" type="ORF">BSI_30630</name>
</gene>
<sequence>MCSKIHEGRSDFMSYYNKRNQEPLPKEDVSTWECTKEDCNGWTRKNFASSDTPLCPLCGSKMVDGIRSLVNLQNNSQTKTS</sequence>
<dbReference type="Pfam" id="PF14169">
    <property type="entry name" value="YdjO"/>
    <property type="match status" value="1"/>
</dbReference>
<protein>
    <submittedName>
        <fullName evidence="1">Protein YdjO</fullName>
    </submittedName>
</protein>
<name>A0A9W5PCD2_9BACI</name>
<comment type="caution">
    <text evidence="1">The sequence shown here is derived from an EMBL/GenBank/DDBJ whole genome shotgun (WGS) entry which is preliminary data.</text>
</comment>
<dbReference type="Proteomes" id="UP000011182">
    <property type="component" value="Unassembled WGS sequence"/>
</dbReference>
<proteinExistence type="predicted"/>